<dbReference type="Proteomes" id="UP001153555">
    <property type="component" value="Unassembled WGS sequence"/>
</dbReference>
<keyword evidence="3" id="KW-1185">Reference proteome</keyword>
<evidence type="ECO:0000259" key="1">
    <source>
        <dbReference type="Pfam" id="PF13976"/>
    </source>
</evidence>
<dbReference type="PANTHER" id="PTHR42648:SF28">
    <property type="entry name" value="TRANSPOSON-ENCODED PROTEIN WITH RIBONUCLEASE H-LIKE AND RETROVIRUS ZINC FINGER-LIKE DOMAINS"/>
    <property type="match status" value="1"/>
</dbReference>
<sequence length="121" mass="13681">METHERILDCGERAEVFLVMNVKIADPMINAVDDECIVELWHSRLSHMSEKGLTYLAKKNLLPGVRTDFLKKCAHCLAGKQTRVAFKRVPHSCKMGILDMVHSDVCGPMKTRTLGRCLDIN</sequence>
<dbReference type="EMBL" id="CACSLK010006441">
    <property type="protein sequence ID" value="CAA0810590.1"/>
    <property type="molecule type" value="Genomic_DNA"/>
</dbReference>
<dbReference type="OrthoDB" id="1751483at2759"/>
<proteinExistence type="predicted"/>
<feature type="domain" description="GAG-pre-integrase" evidence="1">
    <location>
        <begin position="23"/>
        <end position="81"/>
    </location>
</feature>
<protein>
    <submittedName>
        <fullName evidence="2">Uncharacterized mitochondrial protein AtMg00300</fullName>
    </submittedName>
</protein>
<dbReference type="PANTHER" id="PTHR42648">
    <property type="entry name" value="TRANSPOSASE, PUTATIVE-RELATED"/>
    <property type="match status" value="1"/>
</dbReference>
<evidence type="ECO:0000313" key="2">
    <source>
        <dbReference type="EMBL" id="CAA0810590.1"/>
    </source>
</evidence>
<dbReference type="AlphaFoldDB" id="A0A9N7MGP6"/>
<name>A0A9N7MGP6_STRHE</name>
<dbReference type="InterPro" id="IPR025724">
    <property type="entry name" value="GAG-pre-integrase_dom"/>
</dbReference>
<dbReference type="Pfam" id="PF13976">
    <property type="entry name" value="gag_pre-integrs"/>
    <property type="match status" value="1"/>
</dbReference>
<accession>A0A9N7MGP6</accession>
<reference evidence="2" key="1">
    <citation type="submission" date="2019-12" db="EMBL/GenBank/DDBJ databases">
        <authorList>
            <person name="Scholes J."/>
        </authorList>
    </citation>
    <scope>NUCLEOTIDE SEQUENCE</scope>
</reference>
<gene>
    <name evidence="2" type="ORF">SHERM_12138</name>
</gene>
<organism evidence="2 3">
    <name type="scientific">Striga hermonthica</name>
    <name type="common">Purple witchweed</name>
    <name type="synonym">Buchnera hermonthica</name>
    <dbReference type="NCBI Taxonomy" id="68872"/>
    <lineage>
        <taxon>Eukaryota</taxon>
        <taxon>Viridiplantae</taxon>
        <taxon>Streptophyta</taxon>
        <taxon>Embryophyta</taxon>
        <taxon>Tracheophyta</taxon>
        <taxon>Spermatophyta</taxon>
        <taxon>Magnoliopsida</taxon>
        <taxon>eudicotyledons</taxon>
        <taxon>Gunneridae</taxon>
        <taxon>Pentapetalae</taxon>
        <taxon>asterids</taxon>
        <taxon>lamiids</taxon>
        <taxon>Lamiales</taxon>
        <taxon>Orobanchaceae</taxon>
        <taxon>Buchnereae</taxon>
        <taxon>Striga</taxon>
    </lineage>
</organism>
<dbReference type="InterPro" id="IPR039537">
    <property type="entry name" value="Retrotran_Ty1/copia-like"/>
</dbReference>
<evidence type="ECO:0000313" key="3">
    <source>
        <dbReference type="Proteomes" id="UP001153555"/>
    </source>
</evidence>
<comment type="caution">
    <text evidence="2">The sequence shown here is derived from an EMBL/GenBank/DDBJ whole genome shotgun (WGS) entry which is preliminary data.</text>
</comment>